<sequence>MKNMKADAVVIGGGLGGTLAAWTLAKRGYQVVLTEETDWVGGQLTSQAVPPDEHPWIEQTGCTGSYREFRQQVRRHYRQRVQPDQVRGEAHFDEHFNPGNAWVSRLSHEPNVAHGILQKWLWPFVKEGRLHILYDTIPIQAQAEGDKVQQVTVRHLKSGEETTIAGDYFVDATECGDLLPLAGVEYNVGAESQQNTGEPHALLEANQEDTQAFTVVMAVEMLPEHAAHLAPSIPQPEMYEFWRSFYHEGSPYPLLSWWDMKPNADEEYRSFTFLPGSSDLPLWTYRRVVDAAQFKEGESEGDISLINWPQNDYSLASIIEMPYEERMQHVEMAKQLSLSLLYWLQTEAPREDGGTGYPGLRLCGKAVGTEDGLAKSPYIRESRRIQALYTITEADVNKELRQDKGEGIRCYEDSVGVGHYFLDLHMTAKSRRSMFILAYPYEIPLGALIPRRVQNVLPASKNIGTTQITNGCYRLHPTEWNIGESVGHLIAYALDHGVTPREVHGHSLHLKAYQKELDEAGIQRSWPFEGMN</sequence>
<dbReference type="InterPro" id="IPR005288">
    <property type="entry name" value="NadB"/>
</dbReference>
<organism evidence="1 2">
    <name type="scientific">Paenibacillus profundus</name>
    <dbReference type="NCBI Taxonomy" id="1173085"/>
    <lineage>
        <taxon>Bacteria</taxon>
        <taxon>Bacillati</taxon>
        <taxon>Bacillota</taxon>
        <taxon>Bacilli</taxon>
        <taxon>Bacillales</taxon>
        <taxon>Paenibacillaceae</taxon>
        <taxon>Paenibacillus</taxon>
    </lineage>
</organism>
<dbReference type="Gene3D" id="3.40.50.720">
    <property type="entry name" value="NAD(P)-binding Rossmann-like Domain"/>
    <property type="match status" value="1"/>
</dbReference>
<dbReference type="EMBL" id="JAJNBZ010000014">
    <property type="protein sequence ID" value="MCE5171061.1"/>
    <property type="molecule type" value="Genomic_DNA"/>
</dbReference>
<name>A0ABS8YH43_9BACL</name>
<dbReference type="InterPro" id="IPR036188">
    <property type="entry name" value="FAD/NAD-bd_sf"/>
</dbReference>
<dbReference type="RefSeq" id="WP_233697639.1">
    <property type="nucleotide sequence ID" value="NZ_JAJNBZ010000014.1"/>
</dbReference>
<accession>A0ABS8YH43</accession>
<dbReference type="Pfam" id="PF12831">
    <property type="entry name" value="FAD_oxidored"/>
    <property type="match status" value="1"/>
</dbReference>
<dbReference type="PANTHER" id="PTHR42716">
    <property type="entry name" value="L-ASPARTATE OXIDASE"/>
    <property type="match status" value="1"/>
</dbReference>
<keyword evidence="2" id="KW-1185">Reference proteome</keyword>
<protein>
    <submittedName>
        <fullName evidence="1">FAD-dependent oxidoreductase</fullName>
    </submittedName>
</protein>
<dbReference type="PANTHER" id="PTHR42716:SF1">
    <property type="entry name" value="SLL0471 PROTEIN"/>
    <property type="match status" value="1"/>
</dbReference>
<evidence type="ECO:0000313" key="1">
    <source>
        <dbReference type="EMBL" id="MCE5171061.1"/>
    </source>
</evidence>
<gene>
    <name evidence="1" type="ORF">LQV63_17305</name>
</gene>
<evidence type="ECO:0000313" key="2">
    <source>
        <dbReference type="Proteomes" id="UP001199916"/>
    </source>
</evidence>
<dbReference type="Proteomes" id="UP001199916">
    <property type="component" value="Unassembled WGS sequence"/>
</dbReference>
<dbReference type="SUPFAM" id="SSF51905">
    <property type="entry name" value="FAD/NAD(P)-binding domain"/>
    <property type="match status" value="1"/>
</dbReference>
<reference evidence="1 2" key="1">
    <citation type="submission" date="2021-11" db="EMBL/GenBank/DDBJ databases">
        <title>Draft genome sequence of Paenibacillus profundus YoMME, a new Gram-positive bacteria with exoelectrogenic properties.</title>
        <authorList>
            <person name="Hubenova Y."/>
            <person name="Hubenova E."/>
            <person name="Manasiev Y."/>
            <person name="Peykov S."/>
            <person name="Mitov M."/>
        </authorList>
    </citation>
    <scope>NUCLEOTIDE SEQUENCE [LARGE SCALE GENOMIC DNA]</scope>
    <source>
        <strain evidence="1 2">YoMME</strain>
    </source>
</reference>
<comment type="caution">
    <text evidence="1">The sequence shown here is derived from an EMBL/GenBank/DDBJ whole genome shotgun (WGS) entry which is preliminary data.</text>
</comment>
<proteinExistence type="predicted"/>